<dbReference type="InterPro" id="IPR016040">
    <property type="entry name" value="NAD(P)-bd_dom"/>
</dbReference>
<feature type="domain" description="NAD(P)-binding" evidence="1">
    <location>
        <begin position="6"/>
        <end position="179"/>
    </location>
</feature>
<dbReference type="Gene3D" id="3.40.50.720">
    <property type="entry name" value="NAD(P)-binding Rossmann-like Domain"/>
    <property type="match status" value="1"/>
</dbReference>
<dbReference type="InterPro" id="IPR051604">
    <property type="entry name" value="Ergot_Alk_Oxidoreductase"/>
</dbReference>
<dbReference type="EMBL" id="JAHKNI010000001">
    <property type="protein sequence ID" value="MBU3060191.1"/>
    <property type="molecule type" value="Genomic_DNA"/>
</dbReference>
<dbReference type="InterPro" id="IPR036291">
    <property type="entry name" value="NAD(P)-bd_dom_sf"/>
</dbReference>
<accession>A0ABS6ASG8</accession>
<keyword evidence="3" id="KW-1185">Reference proteome</keyword>
<dbReference type="Proteomes" id="UP000733379">
    <property type="component" value="Unassembled WGS sequence"/>
</dbReference>
<sequence>MILVTGATGTVGSEVVRQLAQRGEKVRALTRNPGAAKLPEGVEVVRGDYAEPESLAAAMSGVEAAFLVGVLDPGQPGGDPALVAAARAAGVRRVVKLSAIGTGDPDLGVFATWHSPGEQAVRDSGLEWTILRPSQFAANTLAWAEAVRAGEAVPVRTGTGRQGTIDPRDIAEVAVRALLSDDHAGRTYTLTGPAALSEPEQAFVLAAVLERPVTMRELPLAAVRAAMRERGMTDGFIDGALAGTEFIRSGGNTTLTDDVREVLGRPPRAYEEWVRDHRTAFTDPAADAPE</sequence>
<dbReference type="Gene3D" id="3.90.25.10">
    <property type="entry name" value="UDP-galactose 4-epimerase, domain 1"/>
    <property type="match status" value="1"/>
</dbReference>
<evidence type="ECO:0000259" key="1">
    <source>
        <dbReference type="Pfam" id="PF13460"/>
    </source>
</evidence>
<evidence type="ECO:0000313" key="3">
    <source>
        <dbReference type="Proteomes" id="UP000733379"/>
    </source>
</evidence>
<dbReference type="RefSeq" id="WP_215915095.1">
    <property type="nucleotide sequence ID" value="NZ_JAHKNI010000001.1"/>
</dbReference>
<gene>
    <name evidence="2" type="ORF">KO481_01445</name>
</gene>
<reference evidence="2 3" key="1">
    <citation type="submission" date="2021-06" db="EMBL/GenBank/DDBJ databases">
        <title>Actinomycetes sequencing.</title>
        <authorList>
            <person name="Shan Q."/>
        </authorList>
    </citation>
    <scope>NUCLEOTIDE SEQUENCE [LARGE SCALE GENOMIC DNA]</scope>
    <source>
        <strain evidence="2 3">NEAU-G5</strain>
    </source>
</reference>
<dbReference type="SUPFAM" id="SSF51735">
    <property type="entry name" value="NAD(P)-binding Rossmann-fold domains"/>
    <property type="match status" value="1"/>
</dbReference>
<proteinExistence type="predicted"/>
<dbReference type="Pfam" id="PF13460">
    <property type="entry name" value="NAD_binding_10"/>
    <property type="match status" value="1"/>
</dbReference>
<evidence type="ECO:0000313" key="2">
    <source>
        <dbReference type="EMBL" id="MBU3060191.1"/>
    </source>
</evidence>
<dbReference type="PANTHER" id="PTHR43162:SF1">
    <property type="entry name" value="PRESTALK A DIFFERENTIATION PROTEIN A"/>
    <property type="match status" value="1"/>
</dbReference>
<name>A0ABS6ASG8_9NOCA</name>
<organism evidence="2 3">
    <name type="scientific">Nocardia albiluteola</name>
    <dbReference type="NCBI Taxonomy" id="2842303"/>
    <lineage>
        <taxon>Bacteria</taxon>
        <taxon>Bacillati</taxon>
        <taxon>Actinomycetota</taxon>
        <taxon>Actinomycetes</taxon>
        <taxon>Mycobacteriales</taxon>
        <taxon>Nocardiaceae</taxon>
        <taxon>Nocardia</taxon>
    </lineage>
</organism>
<dbReference type="PANTHER" id="PTHR43162">
    <property type="match status" value="1"/>
</dbReference>
<comment type="caution">
    <text evidence="2">The sequence shown here is derived from an EMBL/GenBank/DDBJ whole genome shotgun (WGS) entry which is preliminary data.</text>
</comment>
<protein>
    <submittedName>
        <fullName evidence="2">NAD(P)H-binding protein</fullName>
    </submittedName>
</protein>